<evidence type="ECO:0000256" key="7">
    <source>
        <dbReference type="ARBA" id="ARBA00022490"/>
    </source>
</evidence>
<comment type="similarity">
    <text evidence="14 16">Belongs to the type III pantothenate kinase family.</text>
</comment>
<evidence type="ECO:0000256" key="11">
    <source>
        <dbReference type="ARBA" id="ARBA00022840"/>
    </source>
</evidence>
<dbReference type="Gene3D" id="3.30.420.40">
    <property type="match status" value="2"/>
</dbReference>
<keyword evidence="13 16" id="KW-0173">Coenzyme A biosynthesis</keyword>
<evidence type="ECO:0000256" key="6">
    <source>
        <dbReference type="ARBA" id="ARBA00012102"/>
    </source>
</evidence>
<dbReference type="GO" id="GO:0004594">
    <property type="term" value="F:pantothenate kinase activity"/>
    <property type="evidence" value="ECO:0007669"/>
    <property type="project" value="UniProtKB-UniRule"/>
</dbReference>
<dbReference type="AlphaFoldDB" id="A0A399R9R2"/>
<feature type="binding site" evidence="16">
    <location>
        <begin position="6"/>
        <end position="13"/>
    </location>
    <ligand>
        <name>ATP</name>
        <dbReference type="ChEBI" id="CHEBI:30616"/>
    </ligand>
</feature>
<dbReference type="InterPro" id="IPR043129">
    <property type="entry name" value="ATPase_NBD"/>
</dbReference>
<dbReference type="RefSeq" id="WP_119378102.1">
    <property type="nucleotide sequence ID" value="NZ_QWGB01000003.1"/>
</dbReference>
<dbReference type="NCBIfam" id="NF009848">
    <property type="entry name" value="PRK13318.1-6"/>
    <property type="match status" value="1"/>
</dbReference>
<keyword evidence="8 16" id="KW-0808">Transferase</keyword>
<dbReference type="GO" id="GO:0046872">
    <property type="term" value="F:metal ion binding"/>
    <property type="evidence" value="ECO:0007669"/>
    <property type="project" value="UniProtKB-KW"/>
</dbReference>
<evidence type="ECO:0000313" key="18">
    <source>
        <dbReference type="Proteomes" id="UP000265431"/>
    </source>
</evidence>
<dbReference type="UniPathway" id="UPA00241">
    <property type="reaction ID" value="UER00352"/>
</dbReference>
<keyword evidence="16" id="KW-0479">Metal-binding</keyword>
<dbReference type="PANTHER" id="PTHR34265:SF1">
    <property type="entry name" value="TYPE III PANTOTHENATE KINASE"/>
    <property type="match status" value="1"/>
</dbReference>
<dbReference type="Pfam" id="PF03309">
    <property type="entry name" value="Pan_kinase"/>
    <property type="match status" value="1"/>
</dbReference>
<keyword evidence="10 16" id="KW-0418">Kinase</keyword>
<keyword evidence="12 16" id="KW-0630">Potassium</keyword>
<dbReference type="EMBL" id="QWGB01000003">
    <property type="protein sequence ID" value="RIJ26249.1"/>
    <property type="molecule type" value="Genomic_DNA"/>
</dbReference>
<evidence type="ECO:0000256" key="12">
    <source>
        <dbReference type="ARBA" id="ARBA00022958"/>
    </source>
</evidence>
<organism evidence="17 18">
    <name type="scientific">Henriciella barbarensis</name>
    <dbReference type="NCBI Taxonomy" id="86342"/>
    <lineage>
        <taxon>Bacteria</taxon>
        <taxon>Pseudomonadati</taxon>
        <taxon>Pseudomonadota</taxon>
        <taxon>Alphaproteobacteria</taxon>
        <taxon>Hyphomonadales</taxon>
        <taxon>Hyphomonadaceae</taxon>
        <taxon>Henriciella</taxon>
    </lineage>
</organism>
<evidence type="ECO:0000256" key="16">
    <source>
        <dbReference type="HAMAP-Rule" id="MF_01274"/>
    </source>
</evidence>
<gene>
    <name evidence="16" type="primary">coaX</name>
    <name evidence="17" type="ORF">D1224_01120</name>
</gene>
<proteinExistence type="inferred from homology"/>
<dbReference type="PANTHER" id="PTHR34265">
    <property type="entry name" value="TYPE III PANTOTHENATE KINASE"/>
    <property type="match status" value="1"/>
</dbReference>
<dbReference type="NCBIfam" id="TIGR00671">
    <property type="entry name" value="baf"/>
    <property type="match status" value="1"/>
</dbReference>
<dbReference type="GO" id="GO:0005524">
    <property type="term" value="F:ATP binding"/>
    <property type="evidence" value="ECO:0007669"/>
    <property type="project" value="UniProtKB-UniRule"/>
</dbReference>
<protein>
    <recommendedName>
        <fullName evidence="15 16">Type III pantothenate kinase</fullName>
        <ecNumber evidence="6 16">2.7.1.33</ecNumber>
    </recommendedName>
    <alternativeName>
        <fullName evidence="16">PanK-III</fullName>
    </alternativeName>
    <alternativeName>
        <fullName evidence="16">Pantothenic acid kinase</fullName>
    </alternativeName>
</protein>
<feature type="binding site" evidence="16">
    <location>
        <position position="185"/>
    </location>
    <ligand>
        <name>substrate</name>
    </ligand>
</feature>
<feature type="binding site" evidence="16">
    <location>
        <begin position="108"/>
        <end position="111"/>
    </location>
    <ligand>
        <name>substrate</name>
    </ligand>
</feature>
<feature type="active site" description="Proton acceptor" evidence="16">
    <location>
        <position position="110"/>
    </location>
</feature>
<comment type="cofactor">
    <cofactor evidence="16">
        <name>NH4(+)</name>
        <dbReference type="ChEBI" id="CHEBI:28938"/>
    </cofactor>
    <cofactor evidence="16">
        <name>K(+)</name>
        <dbReference type="ChEBI" id="CHEBI:29103"/>
    </cofactor>
    <text evidence="16">A monovalent cation. Ammonium or potassium.</text>
</comment>
<comment type="cofactor">
    <cofactor evidence="2">
        <name>K(+)</name>
        <dbReference type="ChEBI" id="CHEBI:29103"/>
    </cofactor>
</comment>
<name>A0A399R9R2_9PROT</name>
<evidence type="ECO:0000256" key="10">
    <source>
        <dbReference type="ARBA" id="ARBA00022777"/>
    </source>
</evidence>
<dbReference type="OrthoDB" id="9804707at2"/>
<dbReference type="Proteomes" id="UP000265431">
    <property type="component" value="Unassembled WGS sequence"/>
</dbReference>
<keyword evidence="7 16" id="KW-0963">Cytoplasm</keyword>
<comment type="catalytic activity">
    <reaction evidence="1 16">
        <text>(R)-pantothenate + ATP = (R)-4'-phosphopantothenate + ADP + H(+)</text>
        <dbReference type="Rhea" id="RHEA:16373"/>
        <dbReference type="ChEBI" id="CHEBI:10986"/>
        <dbReference type="ChEBI" id="CHEBI:15378"/>
        <dbReference type="ChEBI" id="CHEBI:29032"/>
        <dbReference type="ChEBI" id="CHEBI:30616"/>
        <dbReference type="ChEBI" id="CHEBI:456216"/>
        <dbReference type="EC" id="2.7.1.33"/>
    </reaction>
</comment>
<dbReference type="EC" id="2.7.1.33" evidence="6 16"/>
<evidence type="ECO:0000256" key="8">
    <source>
        <dbReference type="ARBA" id="ARBA00022679"/>
    </source>
</evidence>
<evidence type="ECO:0000256" key="15">
    <source>
        <dbReference type="ARBA" id="ARBA00040883"/>
    </source>
</evidence>
<feature type="binding site" evidence="16">
    <location>
        <position position="130"/>
    </location>
    <ligand>
        <name>K(+)</name>
        <dbReference type="ChEBI" id="CHEBI:29103"/>
    </ligand>
</feature>
<evidence type="ECO:0000313" key="17">
    <source>
        <dbReference type="EMBL" id="RIJ26249.1"/>
    </source>
</evidence>
<reference evidence="17 18" key="1">
    <citation type="submission" date="2018-08" db="EMBL/GenBank/DDBJ databases">
        <title>Henriciella mobilis sp. nov., isolated from seawater.</title>
        <authorList>
            <person name="Cheng H."/>
            <person name="Wu Y.-H."/>
            <person name="Xu X.-W."/>
            <person name="Guo L.-L."/>
        </authorList>
    </citation>
    <scope>NUCLEOTIDE SEQUENCE [LARGE SCALE GENOMIC DNA]</scope>
    <source>
        <strain evidence="17 18">CCUG66934</strain>
    </source>
</reference>
<keyword evidence="11 16" id="KW-0067">ATP-binding</keyword>
<dbReference type="GO" id="GO:0005737">
    <property type="term" value="C:cytoplasm"/>
    <property type="evidence" value="ECO:0007669"/>
    <property type="project" value="UniProtKB-SubCell"/>
</dbReference>
<accession>A0A399R9R2</accession>
<evidence type="ECO:0000256" key="4">
    <source>
        <dbReference type="ARBA" id="ARBA00005225"/>
    </source>
</evidence>
<comment type="subunit">
    <text evidence="5 16">Homodimer.</text>
</comment>
<keyword evidence="18" id="KW-1185">Reference proteome</keyword>
<comment type="function">
    <text evidence="16">Catalyzes the phosphorylation of pantothenate (Pan), the first step in CoA biosynthesis.</text>
</comment>
<evidence type="ECO:0000256" key="9">
    <source>
        <dbReference type="ARBA" id="ARBA00022741"/>
    </source>
</evidence>
<comment type="caution">
    <text evidence="17">The sequence shown here is derived from an EMBL/GenBank/DDBJ whole genome shotgun (WGS) entry which is preliminary data.</text>
</comment>
<dbReference type="InterPro" id="IPR004619">
    <property type="entry name" value="Type_III_PanK"/>
</dbReference>
<evidence type="ECO:0000256" key="14">
    <source>
        <dbReference type="ARBA" id="ARBA00038036"/>
    </source>
</evidence>
<comment type="pathway">
    <text evidence="4 16">Cofactor biosynthesis; coenzyme A biosynthesis; CoA from (R)-pantothenate: step 1/5.</text>
</comment>
<comment type="caution">
    <text evidence="16">Lacks conserved residue(s) required for the propagation of feature annotation.</text>
</comment>
<feature type="binding site" evidence="16">
    <location>
        <position position="133"/>
    </location>
    <ligand>
        <name>ATP</name>
        <dbReference type="ChEBI" id="CHEBI:30616"/>
    </ligand>
</feature>
<dbReference type="NCBIfam" id="NF009844">
    <property type="entry name" value="PRK13318.1-2"/>
    <property type="match status" value="1"/>
</dbReference>
<comment type="subcellular location">
    <subcellularLocation>
        <location evidence="3 16">Cytoplasm</location>
    </subcellularLocation>
</comment>
<evidence type="ECO:0000256" key="3">
    <source>
        <dbReference type="ARBA" id="ARBA00004496"/>
    </source>
</evidence>
<keyword evidence="9 16" id="KW-0547">Nucleotide-binding</keyword>
<dbReference type="CDD" id="cd24015">
    <property type="entry name" value="ASKHA_NBD_PanK-III"/>
    <property type="match status" value="1"/>
</dbReference>
<evidence type="ECO:0000256" key="13">
    <source>
        <dbReference type="ARBA" id="ARBA00022993"/>
    </source>
</evidence>
<dbReference type="SUPFAM" id="SSF53067">
    <property type="entry name" value="Actin-like ATPase domain"/>
    <property type="match status" value="2"/>
</dbReference>
<sequence>MLLAIDVGNTNTVFALHDGVDWVAMWRSATDARRTADDYIVWLEPLMNMRKVSNYDIDACVISCVVPQALFNFRNLARRYFATEPLVVGEASVELGVPIRIPRPEQVGADRLVSAIGAHIAYPGALIVIDSGTATTLDIVGPDGGFEGGIISPGINLSMRALHDAAAQLPRIAIQRPEKIIGDSTVAAMQSGVFWGYIDLIDGLVRRVKEEYGQPMTVIATGGVASLFDGASATIDHYDQTLMESGLLEIYRRNRKGPDAQ</sequence>
<evidence type="ECO:0000256" key="1">
    <source>
        <dbReference type="ARBA" id="ARBA00001206"/>
    </source>
</evidence>
<evidence type="ECO:0000256" key="5">
    <source>
        <dbReference type="ARBA" id="ARBA00011738"/>
    </source>
</evidence>
<dbReference type="GO" id="GO:0015937">
    <property type="term" value="P:coenzyme A biosynthetic process"/>
    <property type="evidence" value="ECO:0007669"/>
    <property type="project" value="UniProtKB-UniRule"/>
</dbReference>
<evidence type="ECO:0000256" key="2">
    <source>
        <dbReference type="ARBA" id="ARBA00001958"/>
    </source>
</evidence>
<dbReference type="HAMAP" id="MF_01274">
    <property type="entry name" value="Pantothen_kinase_3"/>
    <property type="match status" value="1"/>
</dbReference>
<dbReference type="NCBIfam" id="NF009855">
    <property type="entry name" value="PRK13321.1"/>
    <property type="match status" value="1"/>
</dbReference>